<dbReference type="Proteomes" id="UP000738325">
    <property type="component" value="Unassembled WGS sequence"/>
</dbReference>
<sequence>MTPRESIFQCLIAMFAKSSKFIAPLVVVLIACLTVEANHWCTCSKPQTMSANTVCTDVGGSYTGGNCLMPDSNHDDTYLTLCSRTNNSHQVPGGGFCWDSNA</sequence>
<proteinExistence type="predicted"/>
<evidence type="ECO:0000313" key="1">
    <source>
        <dbReference type="EMBL" id="KAG0313515.1"/>
    </source>
</evidence>
<dbReference type="OrthoDB" id="2432361at2759"/>
<comment type="caution">
    <text evidence="1">The sequence shown here is derived from an EMBL/GenBank/DDBJ whole genome shotgun (WGS) entry which is preliminary data.</text>
</comment>
<reference evidence="1" key="1">
    <citation type="journal article" date="2020" name="Fungal Divers.">
        <title>Resolving the Mortierellaceae phylogeny through synthesis of multi-gene phylogenetics and phylogenomics.</title>
        <authorList>
            <person name="Vandepol N."/>
            <person name="Liber J."/>
            <person name="Desiro A."/>
            <person name="Na H."/>
            <person name="Kennedy M."/>
            <person name="Barry K."/>
            <person name="Grigoriev I.V."/>
            <person name="Miller A.N."/>
            <person name="O'Donnell K."/>
            <person name="Stajich J.E."/>
            <person name="Bonito G."/>
        </authorList>
    </citation>
    <scope>NUCLEOTIDE SEQUENCE</scope>
    <source>
        <strain evidence="1">REB-010B</strain>
    </source>
</reference>
<protein>
    <submittedName>
        <fullName evidence="1">Uncharacterized protein</fullName>
    </submittedName>
</protein>
<gene>
    <name evidence="1" type="ORF">BGZ99_008840</name>
</gene>
<name>A0A9P6UP99_9FUNG</name>
<dbReference type="AlphaFoldDB" id="A0A9P6UP99"/>
<evidence type="ECO:0000313" key="2">
    <source>
        <dbReference type="Proteomes" id="UP000738325"/>
    </source>
</evidence>
<dbReference type="PROSITE" id="PS51257">
    <property type="entry name" value="PROKAR_LIPOPROTEIN"/>
    <property type="match status" value="1"/>
</dbReference>
<keyword evidence="2" id="KW-1185">Reference proteome</keyword>
<dbReference type="EMBL" id="JAAAIP010000704">
    <property type="protein sequence ID" value="KAG0313515.1"/>
    <property type="molecule type" value="Genomic_DNA"/>
</dbReference>
<organism evidence="1 2">
    <name type="scientific">Dissophora globulifera</name>
    <dbReference type="NCBI Taxonomy" id="979702"/>
    <lineage>
        <taxon>Eukaryota</taxon>
        <taxon>Fungi</taxon>
        <taxon>Fungi incertae sedis</taxon>
        <taxon>Mucoromycota</taxon>
        <taxon>Mortierellomycotina</taxon>
        <taxon>Mortierellomycetes</taxon>
        <taxon>Mortierellales</taxon>
        <taxon>Mortierellaceae</taxon>
        <taxon>Dissophora</taxon>
    </lineage>
</organism>
<accession>A0A9P6UP99</accession>